<evidence type="ECO:0000313" key="2">
    <source>
        <dbReference type="EMBL" id="PON74946.1"/>
    </source>
</evidence>
<sequence>APLAIDELQPWTKLEADSIRFLPCHRRSLELESSDSSSAIDELRQLMSWTQSRVGLMKENDLKEAKKGRKRGVMKENDQKGARMGQKRGKTTEPRKISNRGSVQNGTNLWEKNR</sequence>
<dbReference type="Proteomes" id="UP000237105">
    <property type="component" value="Unassembled WGS sequence"/>
</dbReference>
<name>A0A2P5DNV2_PARAD</name>
<feature type="region of interest" description="Disordered" evidence="1">
    <location>
        <begin position="60"/>
        <end position="114"/>
    </location>
</feature>
<feature type="non-terminal residue" evidence="2">
    <location>
        <position position="1"/>
    </location>
</feature>
<protein>
    <submittedName>
        <fullName evidence="2">Uncharacterized protein</fullName>
    </submittedName>
</protein>
<accession>A0A2P5DNV2</accession>
<feature type="compositionally biased region" description="Polar residues" evidence="1">
    <location>
        <begin position="99"/>
        <end position="114"/>
    </location>
</feature>
<organism evidence="2 3">
    <name type="scientific">Parasponia andersonii</name>
    <name type="common">Sponia andersonii</name>
    <dbReference type="NCBI Taxonomy" id="3476"/>
    <lineage>
        <taxon>Eukaryota</taxon>
        <taxon>Viridiplantae</taxon>
        <taxon>Streptophyta</taxon>
        <taxon>Embryophyta</taxon>
        <taxon>Tracheophyta</taxon>
        <taxon>Spermatophyta</taxon>
        <taxon>Magnoliopsida</taxon>
        <taxon>eudicotyledons</taxon>
        <taxon>Gunneridae</taxon>
        <taxon>Pentapetalae</taxon>
        <taxon>rosids</taxon>
        <taxon>fabids</taxon>
        <taxon>Rosales</taxon>
        <taxon>Cannabaceae</taxon>
        <taxon>Parasponia</taxon>
    </lineage>
</organism>
<evidence type="ECO:0000313" key="3">
    <source>
        <dbReference type="Proteomes" id="UP000237105"/>
    </source>
</evidence>
<dbReference type="EMBL" id="JXTB01000026">
    <property type="protein sequence ID" value="PON74946.1"/>
    <property type="molecule type" value="Genomic_DNA"/>
</dbReference>
<comment type="caution">
    <text evidence="2">The sequence shown here is derived from an EMBL/GenBank/DDBJ whole genome shotgun (WGS) entry which is preliminary data.</text>
</comment>
<dbReference type="AlphaFoldDB" id="A0A2P5DNV2"/>
<gene>
    <name evidence="2" type="ORF">PanWU01x14_046630</name>
</gene>
<proteinExistence type="predicted"/>
<keyword evidence="3" id="KW-1185">Reference proteome</keyword>
<evidence type="ECO:0000256" key="1">
    <source>
        <dbReference type="SAM" id="MobiDB-lite"/>
    </source>
</evidence>
<reference evidence="3" key="1">
    <citation type="submission" date="2016-06" db="EMBL/GenBank/DDBJ databases">
        <title>Parallel loss of symbiosis genes in relatives of nitrogen-fixing non-legume Parasponia.</title>
        <authorList>
            <person name="Van Velzen R."/>
            <person name="Holmer R."/>
            <person name="Bu F."/>
            <person name="Rutten L."/>
            <person name="Van Zeijl A."/>
            <person name="Liu W."/>
            <person name="Santuari L."/>
            <person name="Cao Q."/>
            <person name="Sharma T."/>
            <person name="Shen D."/>
            <person name="Roswanjaya Y."/>
            <person name="Wardhani T."/>
            <person name="Kalhor M.S."/>
            <person name="Jansen J."/>
            <person name="Van den Hoogen J."/>
            <person name="Gungor B."/>
            <person name="Hartog M."/>
            <person name="Hontelez J."/>
            <person name="Verver J."/>
            <person name="Yang W.-C."/>
            <person name="Schijlen E."/>
            <person name="Repin R."/>
            <person name="Schilthuizen M."/>
            <person name="Schranz E."/>
            <person name="Heidstra R."/>
            <person name="Miyata K."/>
            <person name="Fedorova E."/>
            <person name="Kohlen W."/>
            <person name="Bisseling T."/>
            <person name="Smit S."/>
            <person name="Geurts R."/>
        </authorList>
    </citation>
    <scope>NUCLEOTIDE SEQUENCE [LARGE SCALE GENOMIC DNA]</scope>
    <source>
        <strain evidence="3">cv. WU1-14</strain>
    </source>
</reference>